<organism evidence="1 2">
    <name type="scientific">Methylomonas fluvii</name>
    <dbReference type="NCBI Taxonomy" id="1854564"/>
    <lineage>
        <taxon>Bacteria</taxon>
        <taxon>Pseudomonadati</taxon>
        <taxon>Pseudomonadota</taxon>
        <taxon>Gammaproteobacteria</taxon>
        <taxon>Methylococcales</taxon>
        <taxon>Methylococcaceae</taxon>
        <taxon>Methylomonas</taxon>
    </lineage>
</organism>
<sequence>MSIVIITLRDTPDGVEINRSEVPEVGEVNTPAILLGAAMYANVTQYLERHPQYGKQALPPKQIQQLH</sequence>
<dbReference type="Proteomes" id="UP000641152">
    <property type="component" value="Unassembled WGS sequence"/>
</dbReference>
<evidence type="ECO:0000313" key="2">
    <source>
        <dbReference type="Proteomes" id="UP000641152"/>
    </source>
</evidence>
<name>A0ABR9DIJ2_9GAMM</name>
<dbReference type="RefSeq" id="WP_192395652.1">
    <property type="nucleotide sequence ID" value="NZ_CAJHIU010000003.1"/>
</dbReference>
<evidence type="ECO:0000313" key="1">
    <source>
        <dbReference type="EMBL" id="MBD9362922.1"/>
    </source>
</evidence>
<accession>A0ABR9DIJ2</accession>
<comment type="caution">
    <text evidence="1">The sequence shown here is derived from an EMBL/GenBank/DDBJ whole genome shotgun (WGS) entry which is preliminary data.</text>
</comment>
<keyword evidence="2" id="KW-1185">Reference proteome</keyword>
<protein>
    <submittedName>
        <fullName evidence="1">Uncharacterized protein</fullName>
    </submittedName>
</protein>
<gene>
    <name evidence="1" type="ORF">EBB_20955</name>
</gene>
<reference evidence="1 2" key="1">
    <citation type="submission" date="2020-09" db="EMBL/GenBank/DDBJ databases">
        <title>Methylomonas albis sp. nov. and Methylomonas fluvii sp. nov.: Two cold-adapted methanotrophs from the River Elbe and an amended description of Methylovulum psychrotolerans strain Eb1.</title>
        <authorList>
            <person name="Bussmann I.K."/>
            <person name="Klings K.-W."/>
            <person name="Warnstedt J."/>
            <person name="Hoppert M."/>
            <person name="Saborowski A."/>
            <person name="Horn F."/>
            <person name="Liebner S."/>
        </authorList>
    </citation>
    <scope>NUCLEOTIDE SEQUENCE [LARGE SCALE GENOMIC DNA]</scope>
    <source>
        <strain evidence="1 2">EbB</strain>
    </source>
</reference>
<proteinExistence type="predicted"/>
<dbReference type="EMBL" id="JACXST010000003">
    <property type="protein sequence ID" value="MBD9362922.1"/>
    <property type="molecule type" value="Genomic_DNA"/>
</dbReference>